<reference evidence="3" key="1">
    <citation type="submission" date="2016-06" db="EMBL/GenBank/DDBJ databases">
        <title>Parallel loss of symbiosis genes in relatives of nitrogen-fixing non-legume Parasponia.</title>
        <authorList>
            <person name="Van Velzen R."/>
            <person name="Holmer R."/>
            <person name="Bu F."/>
            <person name="Rutten L."/>
            <person name="Van Zeijl A."/>
            <person name="Liu W."/>
            <person name="Santuari L."/>
            <person name="Cao Q."/>
            <person name="Sharma T."/>
            <person name="Shen D."/>
            <person name="Roswanjaya Y."/>
            <person name="Wardhani T."/>
            <person name="Kalhor M.S."/>
            <person name="Jansen J."/>
            <person name="Van den Hoogen J."/>
            <person name="Gungor B."/>
            <person name="Hartog M."/>
            <person name="Hontelez J."/>
            <person name="Verver J."/>
            <person name="Yang W.-C."/>
            <person name="Schijlen E."/>
            <person name="Repin R."/>
            <person name="Schilthuizen M."/>
            <person name="Schranz E."/>
            <person name="Heidstra R."/>
            <person name="Miyata K."/>
            <person name="Fedorova E."/>
            <person name="Kohlen W."/>
            <person name="Bisseling T."/>
            <person name="Smit S."/>
            <person name="Geurts R."/>
        </authorList>
    </citation>
    <scope>NUCLEOTIDE SEQUENCE [LARGE SCALE GENOMIC DNA]</scope>
    <source>
        <strain evidence="3">cv. WU1-14</strain>
    </source>
</reference>
<organism evidence="2 3">
    <name type="scientific">Parasponia andersonii</name>
    <name type="common">Sponia andersonii</name>
    <dbReference type="NCBI Taxonomy" id="3476"/>
    <lineage>
        <taxon>Eukaryota</taxon>
        <taxon>Viridiplantae</taxon>
        <taxon>Streptophyta</taxon>
        <taxon>Embryophyta</taxon>
        <taxon>Tracheophyta</taxon>
        <taxon>Spermatophyta</taxon>
        <taxon>Magnoliopsida</taxon>
        <taxon>eudicotyledons</taxon>
        <taxon>Gunneridae</taxon>
        <taxon>Pentapetalae</taxon>
        <taxon>rosids</taxon>
        <taxon>fabids</taxon>
        <taxon>Rosales</taxon>
        <taxon>Cannabaceae</taxon>
        <taxon>Parasponia</taxon>
    </lineage>
</organism>
<comment type="caution">
    <text evidence="2">The sequence shown here is derived from an EMBL/GenBank/DDBJ whole genome shotgun (WGS) entry which is preliminary data.</text>
</comment>
<dbReference type="Proteomes" id="UP000237105">
    <property type="component" value="Unassembled WGS sequence"/>
</dbReference>
<gene>
    <name evidence="2" type="ORF">PanWU01x14_037890</name>
</gene>
<dbReference type="EMBL" id="JXTB01000020">
    <property type="protein sequence ID" value="PON76073.1"/>
    <property type="molecule type" value="Genomic_DNA"/>
</dbReference>
<feature type="transmembrane region" description="Helical" evidence="1">
    <location>
        <begin position="32"/>
        <end position="54"/>
    </location>
</feature>
<keyword evidence="1" id="KW-0812">Transmembrane</keyword>
<evidence type="ECO:0000313" key="3">
    <source>
        <dbReference type="Proteomes" id="UP000237105"/>
    </source>
</evidence>
<keyword evidence="3" id="KW-1185">Reference proteome</keyword>
<accession>A0A2P5DRZ9</accession>
<dbReference type="PANTHER" id="PTHR46422:SF4">
    <property type="entry name" value="SERINE_THREONINE-PROTEIN PHOSPHATASE BSL3"/>
    <property type="match status" value="1"/>
</dbReference>
<keyword evidence="1" id="KW-0472">Membrane</keyword>
<proteinExistence type="predicted"/>
<name>A0A2P5DRZ9_PARAD</name>
<keyword evidence="1" id="KW-1133">Transmembrane helix</keyword>
<dbReference type="SUPFAM" id="SSF117281">
    <property type="entry name" value="Kelch motif"/>
    <property type="match status" value="1"/>
</dbReference>
<dbReference type="InterPro" id="IPR015915">
    <property type="entry name" value="Kelch-typ_b-propeller"/>
</dbReference>
<dbReference type="STRING" id="3476.A0A2P5DRZ9"/>
<dbReference type="AlphaFoldDB" id="A0A2P5DRZ9"/>
<evidence type="ECO:0000256" key="1">
    <source>
        <dbReference type="SAM" id="Phobius"/>
    </source>
</evidence>
<evidence type="ECO:0000313" key="2">
    <source>
        <dbReference type="EMBL" id="PON76073.1"/>
    </source>
</evidence>
<sequence length="68" mass="7409">MASTTADVHCYDVLTNKWSTITPFGEQLTQSAAHAATAVGTVVIIQLVCLLRIFMFLISHNNSRDGID</sequence>
<protein>
    <submittedName>
        <fullName evidence="2">Kelch-type beta propeller</fullName>
    </submittedName>
</protein>
<dbReference type="PANTHER" id="PTHR46422">
    <property type="entry name" value="SERINE/THREONINE-PROTEIN PHOSPHATASE BSL3"/>
    <property type="match status" value="1"/>
</dbReference>